<name>A0A9W4SLE0_9GLOM</name>
<comment type="caution">
    <text evidence="1">The sequence shown here is derived from an EMBL/GenBank/DDBJ whole genome shotgun (WGS) entry which is preliminary data.</text>
</comment>
<evidence type="ECO:0000313" key="2">
    <source>
        <dbReference type="Proteomes" id="UP001153678"/>
    </source>
</evidence>
<evidence type="ECO:0000313" key="1">
    <source>
        <dbReference type="EMBL" id="CAI2172878.1"/>
    </source>
</evidence>
<reference evidence="1" key="1">
    <citation type="submission" date="2022-08" db="EMBL/GenBank/DDBJ databases">
        <authorList>
            <person name="Kallberg Y."/>
            <person name="Tangrot J."/>
            <person name="Rosling A."/>
        </authorList>
    </citation>
    <scope>NUCLEOTIDE SEQUENCE</scope>
    <source>
        <strain evidence="1">Wild A</strain>
    </source>
</reference>
<gene>
    <name evidence="1" type="ORF">FWILDA_LOCUS5802</name>
</gene>
<proteinExistence type="predicted"/>
<dbReference type="OrthoDB" id="10620812at2759"/>
<dbReference type="EMBL" id="CAMKVN010000992">
    <property type="protein sequence ID" value="CAI2172878.1"/>
    <property type="molecule type" value="Genomic_DNA"/>
</dbReference>
<dbReference type="Proteomes" id="UP001153678">
    <property type="component" value="Unassembled WGS sequence"/>
</dbReference>
<sequence>MKRPLIPVDFQGKPALNSPKPTKLLRIKKVAEYQKERADNLRWLIISRLDINANSDSIRCTIRQLWKPTKVRGEIEQMLNVPPALGALSRRLNRGQRSSVNKNGDPIGELHSKGRFIVGIGSIHKSGTRYTLKGRVNLPWSKKGLDNVKDLELYEKKESKPKPLSKEVQYFQKREKLEAKASKELEKISQYYRTKPGRSTVNDEIIKELVKQLNGEDELVRDNKYYSFEPLYIDYRAYKLV</sequence>
<dbReference type="AlphaFoldDB" id="A0A9W4SLE0"/>
<organism evidence="1 2">
    <name type="scientific">Funneliformis geosporum</name>
    <dbReference type="NCBI Taxonomy" id="1117311"/>
    <lineage>
        <taxon>Eukaryota</taxon>
        <taxon>Fungi</taxon>
        <taxon>Fungi incertae sedis</taxon>
        <taxon>Mucoromycota</taxon>
        <taxon>Glomeromycotina</taxon>
        <taxon>Glomeromycetes</taxon>
        <taxon>Glomerales</taxon>
        <taxon>Glomeraceae</taxon>
        <taxon>Funneliformis</taxon>
    </lineage>
</organism>
<protein>
    <submittedName>
        <fullName evidence="1">12061_t:CDS:1</fullName>
    </submittedName>
</protein>
<keyword evidence="2" id="KW-1185">Reference proteome</keyword>
<accession>A0A9W4SLE0</accession>